<dbReference type="EMBL" id="PDCK01000043">
    <property type="protein sequence ID" value="PRQ34874.1"/>
    <property type="molecule type" value="Genomic_DNA"/>
</dbReference>
<reference evidence="1 2" key="1">
    <citation type="journal article" date="2018" name="Nat. Genet.">
        <title>The Rosa genome provides new insights in the design of modern roses.</title>
        <authorList>
            <person name="Bendahmane M."/>
        </authorList>
    </citation>
    <scope>NUCLEOTIDE SEQUENCE [LARGE SCALE GENOMIC DNA]</scope>
    <source>
        <strain evidence="2">cv. Old Blush</strain>
    </source>
</reference>
<comment type="caution">
    <text evidence="1">The sequence shown here is derived from an EMBL/GenBank/DDBJ whole genome shotgun (WGS) entry which is preliminary data.</text>
</comment>
<organism evidence="1 2">
    <name type="scientific">Rosa chinensis</name>
    <name type="common">China rose</name>
    <dbReference type="NCBI Taxonomy" id="74649"/>
    <lineage>
        <taxon>Eukaryota</taxon>
        <taxon>Viridiplantae</taxon>
        <taxon>Streptophyta</taxon>
        <taxon>Embryophyta</taxon>
        <taxon>Tracheophyta</taxon>
        <taxon>Spermatophyta</taxon>
        <taxon>Magnoliopsida</taxon>
        <taxon>eudicotyledons</taxon>
        <taxon>Gunneridae</taxon>
        <taxon>Pentapetalae</taxon>
        <taxon>rosids</taxon>
        <taxon>fabids</taxon>
        <taxon>Rosales</taxon>
        <taxon>Rosaceae</taxon>
        <taxon>Rosoideae</taxon>
        <taxon>Rosoideae incertae sedis</taxon>
        <taxon>Rosa</taxon>
    </lineage>
</organism>
<evidence type="ECO:0000313" key="1">
    <source>
        <dbReference type="EMBL" id="PRQ34874.1"/>
    </source>
</evidence>
<gene>
    <name evidence="1" type="ORF">RchiOBHm_Chr5g0073881</name>
</gene>
<sequence length="51" mass="5801">MPHSNLITLQMKSATKMMMASNRQLSWLKLLVFLVTSIGQPIHSPREYATV</sequence>
<accession>A0A2P6QL12</accession>
<evidence type="ECO:0000313" key="2">
    <source>
        <dbReference type="Proteomes" id="UP000238479"/>
    </source>
</evidence>
<keyword evidence="2" id="KW-1185">Reference proteome</keyword>
<proteinExistence type="predicted"/>
<name>A0A2P6QL12_ROSCH</name>
<dbReference type="Proteomes" id="UP000238479">
    <property type="component" value="Chromosome 5"/>
</dbReference>
<dbReference type="Gramene" id="PRQ34874">
    <property type="protein sequence ID" value="PRQ34874"/>
    <property type="gene ID" value="RchiOBHm_Chr5g0073881"/>
</dbReference>
<protein>
    <submittedName>
        <fullName evidence="1">Uncharacterized protein</fullName>
    </submittedName>
</protein>
<dbReference type="AlphaFoldDB" id="A0A2P6QL12"/>